<dbReference type="EMBL" id="JACEGD010000022">
    <property type="protein sequence ID" value="MBH5389408.1"/>
    <property type="molecule type" value="Genomic_DNA"/>
</dbReference>
<accession>A0ABS0P892</accession>
<reference evidence="1 2" key="1">
    <citation type="submission" date="2020-07" db="EMBL/GenBank/DDBJ databases">
        <title>Bradyrhizobium diversity isolated from nodules of indigenous legumes of Western Australia.</title>
        <authorList>
            <person name="Klepa M.S."/>
        </authorList>
    </citation>
    <scope>NUCLEOTIDE SEQUENCE [LARGE SCALE GENOMIC DNA]</scope>
    <source>
        <strain evidence="1 2">CNPSo 4019</strain>
    </source>
</reference>
<organism evidence="1 2">
    <name type="scientific">Bradyrhizobium diversitatis</name>
    <dbReference type="NCBI Taxonomy" id="2755406"/>
    <lineage>
        <taxon>Bacteria</taxon>
        <taxon>Pseudomonadati</taxon>
        <taxon>Pseudomonadota</taxon>
        <taxon>Alphaproteobacteria</taxon>
        <taxon>Hyphomicrobiales</taxon>
        <taxon>Nitrobacteraceae</taxon>
        <taxon>Bradyrhizobium</taxon>
    </lineage>
</organism>
<name>A0ABS0P892_9BRAD</name>
<dbReference type="Proteomes" id="UP001194539">
    <property type="component" value="Unassembled WGS sequence"/>
</dbReference>
<protein>
    <submittedName>
        <fullName evidence="1">DUF3024 domain-containing protein</fullName>
    </submittedName>
</protein>
<comment type="caution">
    <text evidence="1">The sequence shown here is derived from an EMBL/GenBank/DDBJ whole genome shotgun (WGS) entry which is preliminary data.</text>
</comment>
<sequence length="119" mass="13695">MNAAVMKRTVVGLNPHPNEVDRKRIESALGSRRRYRYVSPSVKPIKGGYLIESPCCSRDIDKDGRVIDVALIHHDAVCGLWKLFWKDHARGTWQFHSVHQRLSAVTDEVNADLDRVFWQ</sequence>
<proteinExistence type="predicted"/>
<dbReference type="RefSeq" id="WP_197967801.1">
    <property type="nucleotide sequence ID" value="NZ_JACEGD010000022.1"/>
</dbReference>
<evidence type="ECO:0000313" key="2">
    <source>
        <dbReference type="Proteomes" id="UP001194539"/>
    </source>
</evidence>
<evidence type="ECO:0000313" key="1">
    <source>
        <dbReference type="EMBL" id="MBH5389408.1"/>
    </source>
</evidence>
<dbReference type="InterPro" id="IPR021388">
    <property type="entry name" value="DUF3024"/>
</dbReference>
<keyword evidence="2" id="KW-1185">Reference proteome</keyword>
<dbReference type="Pfam" id="PF11225">
    <property type="entry name" value="DUF3024"/>
    <property type="match status" value="1"/>
</dbReference>
<gene>
    <name evidence="1" type="ORF">H1B27_24435</name>
</gene>